<feature type="active site" description="Nucleophile" evidence="6">
    <location>
        <position position="106"/>
    </location>
</feature>
<dbReference type="InterPro" id="IPR013320">
    <property type="entry name" value="ConA-like_dom_sf"/>
</dbReference>
<keyword evidence="8" id="KW-0134">Cell wall</keyword>
<dbReference type="GO" id="GO:0009834">
    <property type="term" value="P:plant-type secondary cell wall biogenesis"/>
    <property type="evidence" value="ECO:0000318"/>
    <property type="project" value="GO_Central"/>
</dbReference>
<dbReference type="RefSeq" id="XP_003573588.1">
    <property type="nucleotide sequence ID" value="XM_003573540.4"/>
</dbReference>
<evidence type="ECO:0000256" key="3">
    <source>
        <dbReference type="ARBA" id="ARBA00023157"/>
    </source>
</evidence>
<protein>
    <recommendedName>
        <fullName evidence="8">Xyloglucan endotransglucosylase/hydrolase</fullName>
        <ecNumber evidence="8">2.4.1.207</ecNumber>
    </recommendedName>
</protein>
<dbReference type="GO" id="GO:0004553">
    <property type="term" value="F:hydrolase activity, hydrolyzing O-glycosyl compounds"/>
    <property type="evidence" value="ECO:0007669"/>
    <property type="project" value="InterPro"/>
</dbReference>
<comment type="function">
    <text evidence="8">Catalyzes xyloglucan endohydrolysis (XEH) and/or endotransglycosylation (XET). Cleaves and religates xyloglucan polymers, an essential constituent of the primary cell wall, and thereby participates in cell wall construction of growing tissues.</text>
</comment>
<keyword evidence="12" id="KW-1185">Reference proteome</keyword>
<dbReference type="InterPro" id="IPR008263">
    <property type="entry name" value="GH16_AS"/>
</dbReference>
<gene>
    <name evidence="11" type="primary">LOC100821832</name>
    <name evidence="10" type="ORF">BRADI_3g18690v3</name>
</gene>
<dbReference type="GO" id="GO:0016762">
    <property type="term" value="F:xyloglucan:xyloglucosyl transferase activity"/>
    <property type="evidence" value="ECO:0000318"/>
    <property type="project" value="GO_Central"/>
</dbReference>
<comment type="similarity">
    <text evidence="8">Belongs to the glycosyl hydrolase 16 family.</text>
</comment>
<dbReference type="AlphaFoldDB" id="I1I273"/>
<dbReference type="InterPro" id="IPR044791">
    <property type="entry name" value="Beta-glucanase/XTH"/>
</dbReference>
<evidence type="ECO:0000256" key="4">
    <source>
        <dbReference type="ARBA" id="ARBA00023180"/>
    </source>
</evidence>
<dbReference type="EnsemblPlants" id="KQJ95721">
    <property type="protein sequence ID" value="KQJ95721"/>
    <property type="gene ID" value="BRADI_3g18690v3"/>
</dbReference>
<dbReference type="GO" id="GO:0009505">
    <property type="term" value="C:plant-type cell wall"/>
    <property type="evidence" value="ECO:0000318"/>
    <property type="project" value="GO_Central"/>
</dbReference>
<dbReference type="Gramene" id="KQJ95721">
    <property type="protein sequence ID" value="KQJ95721"/>
    <property type="gene ID" value="BRADI_3g18690v3"/>
</dbReference>
<dbReference type="PROSITE" id="PS51762">
    <property type="entry name" value="GH16_2"/>
    <property type="match status" value="1"/>
</dbReference>
<keyword evidence="8" id="KW-0964">Secreted</keyword>
<keyword evidence="2 8" id="KW-0378">Hydrolase</keyword>
<organism evidence="11">
    <name type="scientific">Brachypodium distachyon</name>
    <name type="common">Purple false brome</name>
    <name type="synonym">Trachynia distachya</name>
    <dbReference type="NCBI Taxonomy" id="15368"/>
    <lineage>
        <taxon>Eukaryota</taxon>
        <taxon>Viridiplantae</taxon>
        <taxon>Streptophyta</taxon>
        <taxon>Embryophyta</taxon>
        <taxon>Tracheophyta</taxon>
        <taxon>Spermatophyta</taxon>
        <taxon>Magnoliopsida</taxon>
        <taxon>Liliopsida</taxon>
        <taxon>Poales</taxon>
        <taxon>Poaceae</taxon>
        <taxon>BOP clade</taxon>
        <taxon>Pooideae</taxon>
        <taxon>Stipodae</taxon>
        <taxon>Brachypodieae</taxon>
        <taxon>Brachypodium</taxon>
    </lineage>
</organism>
<dbReference type="EMBL" id="CM000882">
    <property type="protein sequence ID" value="KQJ95721.1"/>
    <property type="molecule type" value="Genomic_DNA"/>
</dbReference>
<dbReference type="InterPro" id="IPR010713">
    <property type="entry name" value="XET_C"/>
</dbReference>
<dbReference type="STRING" id="15368.I1I273"/>
<dbReference type="InterPro" id="IPR016455">
    <property type="entry name" value="XTH"/>
</dbReference>
<keyword evidence="4" id="KW-0325">Glycoprotein</keyword>
<feature type="active site" description="Proton donor" evidence="6">
    <location>
        <position position="110"/>
    </location>
</feature>
<evidence type="ECO:0000313" key="12">
    <source>
        <dbReference type="Proteomes" id="UP000008810"/>
    </source>
</evidence>
<keyword evidence="3" id="KW-1015">Disulfide bond</keyword>
<dbReference type="Pfam" id="PF06955">
    <property type="entry name" value="XET_C"/>
    <property type="match status" value="1"/>
</dbReference>
<sequence length="289" mass="32828">MGQARVHLLASLVAFYLIVLAITQVTANLLDDFNNLWGNTKVVYDSTGQQTIAMTLDRSTTSGFSSKSTYLFGRIDMDIKLVPGNSAGTVTTFYMVTEGPWQYHDEIDLEFLGNSSGNPYTLHTNMFARGKGAREKRYNLWFDPTQDFHTYTIIWNQQFIRILIDDKLIRQIKNQLVYGVPYPSYQPMRVFSSIWNADDWATQGGRVKTDWSQAPFTAYFRNFKATSCSPSQSKICGQSSLTGGGLFNQDLDETRKQQLKDVDANYKVYDYCTDSTRFQNGAPKECGLQ</sequence>
<dbReference type="FunFam" id="2.60.120.200:FF:000025">
    <property type="entry name" value="Xyloglucan endotransglucosylase/hydrolase"/>
    <property type="match status" value="1"/>
</dbReference>
<dbReference type="InterPro" id="IPR000757">
    <property type="entry name" value="Beta-glucanase-like"/>
</dbReference>
<dbReference type="GO" id="GO:0048046">
    <property type="term" value="C:apoplast"/>
    <property type="evidence" value="ECO:0007669"/>
    <property type="project" value="UniProtKB-SubCell"/>
</dbReference>
<keyword evidence="5 8" id="KW-0326">Glycosidase</keyword>
<keyword evidence="1 8" id="KW-0808">Transferase</keyword>
<feature type="signal peptide" evidence="8">
    <location>
        <begin position="1"/>
        <end position="27"/>
    </location>
</feature>
<evidence type="ECO:0000313" key="10">
    <source>
        <dbReference type="EMBL" id="KQJ95721.1"/>
    </source>
</evidence>
<dbReference type="HOGENOM" id="CLU_048041_0_0_1"/>
<dbReference type="CDD" id="cd02176">
    <property type="entry name" value="GH16_XET"/>
    <property type="match status" value="1"/>
</dbReference>
<evidence type="ECO:0000256" key="6">
    <source>
        <dbReference type="PIRSR" id="PIRSR005604-1"/>
    </source>
</evidence>
<dbReference type="OMA" id="FRSKKTC"/>
<reference evidence="10 11" key="1">
    <citation type="journal article" date="2010" name="Nature">
        <title>Genome sequencing and analysis of the model grass Brachypodium distachyon.</title>
        <authorList>
            <consortium name="International Brachypodium Initiative"/>
        </authorList>
    </citation>
    <scope>NUCLEOTIDE SEQUENCE [LARGE SCALE GENOMIC DNA]</scope>
    <source>
        <strain evidence="10">Bd21</strain>
        <strain evidence="11">cv. Bd21</strain>
    </source>
</reference>
<dbReference type="Pfam" id="PF00722">
    <property type="entry name" value="Glyco_hydro_16"/>
    <property type="match status" value="1"/>
</dbReference>
<evidence type="ECO:0000256" key="5">
    <source>
        <dbReference type="ARBA" id="ARBA00023295"/>
    </source>
</evidence>
<evidence type="ECO:0000256" key="8">
    <source>
        <dbReference type="RuleBase" id="RU361120"/>
    </source>
</evidence>
<keyword evidence="8" id="KW-0052">Apoplast</keyword>
<dbReference type="KEGG" id="bdi:100821832"/>
<dbReference type="GeneID" id="100821832"/>
<dbReference type="EC" id="2.4.1.207" evidence="8"/>
<feature type="glycosylation site" description="N-linked (GlcNAc...) asparagine" evidence="7">
    <location>
        <position position="114"/>
    </location>
</feature>
<reference evidence="10" key="2">
    <citation type="submission" date="2017-06" db="EMBL/GenBank/DDBJ databases">
        <title>WGS assembly of Brachypodium distachyon.</title>
        <authorList>
            <consortium name="The International Brachypodium Initiative"/>
            <person name="Lucas S."/>
            <person name="Harmon-Smith M."/>
            <person name="Lail K."/>
            <person name="Tice H."/>
            <person name="Grimwood J."/>
            <person name="Bruce D."/>
            <person name="Barry K."/>
            <person name="Shu S."/>
            <person name="Lindquist E."/>
            <person name="Wang M."/>
            <person name="Pitluck S."/>
            <person name="Vogel J.P."/>
            <person name="Garvin D.F."/>
            <person name="Mockler T.C."/>
            <person name="Schmutz J."/>
            <person name="Rokhsar D."/>
            <person name="Bevan M.W."/>
        </authorList>
    </citation>
    <scope>NUCLEOTIDE SEQUENCE</scope>
    <source>
        <strain evidence="10">Bd21</strain>
    </source>
</reference>
<evidence type="ECO:0000313" key="11">
    <source>
        <dbReference type="EnsemblPlants" id="KQJ95721"/>
    </source>
</evidence>
<dbReference type="PIRSF" id="PIRSF005604">
    <property type="entry name" value="XET"/>
    <property type="match status" value="1"/>
</dbReference>
<evidence type="ECO:0000256" key="2">
    <source>
        <dbReference type="ARBA" id="ARBA00022801"/>
    </source>
</evidence>
<reference evidence="11" key="3">
    <citation type="submission" date="2018-08" db="UniProtKB">
        <authorList>
            <consortium name="EnsemblPlants"/>
        </authorList>
    </citation>
    <scope>IDENTIFICATION</scope>
    <source>
        <strain evidence="11">cv. Bd21</strain>
    </source>
</reference>
<feature type="domain" description="GH16" evidence="9">
    <location>
        <begin position="13"/>
        <end position="220"/>
    </location>
</feature>
<dbReference type="PANTHER" id="PTHR31062">
    <property type="entry name" value="XYLOGLUCAN ENDOTRANSGLUCOSYLASE/HYDROLASE PROTEIN 8-RELATED"/>
    <property type="match status" value="1"/>
</dbReference>
<dbReference type="GO" id="GO:0071555">
    <property type="term" value="P:cell wall organization"/>
    <property type="evidence" value="ECO:0007669"/>
    <property type="project" value="UniProtKB-KW"/>
</dbReference>
<dbReference type="eggNOG" id="ENOG502QQ71">
    <property type="taxonomic scope" value="Eukaryota"/>
</dbReference>
<name>I1I273_BRADI</name>
<keyword evidence="8" id="KW-0961">Cell wall biogenesis/degradation</keyword>
<keyword evidence="8" id="KW-0732">Signal</keyword>
<evidence type="ECO:0000259" key="9">
    <source>
        <dbReference type="PROSITE" id="PS51762"/>
    </source>
</evidence>
<accession>I1I273</accession>
<comment type="subcellular location">
    <subcellularLocation>
        <location evidence="8">Secreted</location>
        <location evidence="8">Cell wall</location>
    </subcellularLocation>
    <subcellularLocation>
        <location evidence="8">Secreted</location>
        <location evidence="8">Extracellular space</location>
        <location evidence="8">Apoplast</location>
    </subcellularLocation>
</comment>
<dbReference type="PROSITE" id="PS01034">
    <property type="entry name" value="GH16_1"/>
    <property type="match status" value="1"/>
</dbReference>
<proteinExistence type="inferred from homology"/>
<dbReference type="OrthoDB" id="4781at2759"/>
<feature type="chain" id="PRO_5013982812" description="Xyloglucan endotransglucosylase/hydrolase" evidence="8">
    <location>
        <begin position="28"/>
        <end position="289"/>
    </location>
</feature>
<dbReference type="Gene3D" id="2.60.120.200">
    <property type="match status" value="1"/>
</dbReference>
<comment type="PTM">
    <text evidence="8">Contains at least one intrachain disulfide bond essential for its enzymatic activity.</text>
</comment>
<evidence type="ECO:0000256" key="1">
    <source>
        <dbReference type="ARBA" id="ARBA00022679"/>
    </source>
</evidence>
<dbReference type="SUPFAM" id="SSF49899">
    <property type="entry name" value="Concanavalin A-like lectins/glucanases"/>
    <property type="match status" value="1"/>
</dbReference>
<dbReference type="Proteomes" id="UP000008810">
    <property type="component" value="Chromosome 3"/>
</dbReference>
<evidence type="ECO:0000256" key="7">
    <source>
        <dbReference type="PIRSR" id="PIRSR005604-2"/>
    </source>
</evidence>
<dbReference type="GO" id="GO:0010411">
    <property type="term" value="P:xyloglucan metabolic process"/>
    <property type="evidence" value="ECO:0000318"/>
    <property type="project" value="GO_Central"/>
</dbReference>